<evidence type="ECO:0000313" key="15">
    <source>
        <dbReference type="Proteomes" id="UP000190423"/>
    </source>
</evidence>
<feature type="transmembrane region" description="Helical" evidence="13">
    <location>
        <begin position="136"/>
        <end position="161"/>
    </location>
</feature>
<keyword evidence="10" id="KW-0406">Ion transport</keyword>
<evidence type="ECO:0000256" key="13">
    <source>
        <dbReference type="SAM" id="Phobius"/>
    </source>
</evidence>
<comment type="subcellular location">
    <subcellularLocation>
        <location evidence="1">Cell inner membrane</location>
        <topology evidence="1">Multi-pass membrane protein</topology>
    </subcellularLocation>
</comment>
<keyword evidence="8 12" id="KW-0630">Potassium</keyword>
<dbReference type="PANTHER" id="PTHR32024">
    <property type="entry name" value="TRK SYSTEM POTASSIUM UPTAKE PROTEIN TRKG-RELATED"/>
    <property type="match status" value="1"/>
</dbReference>
<evidence type="ECO:0000256" key="1">
    <source>
        <dbReference type="ARBA" id="ARBA00004429"/>
    </source>
</evidence>
<keyword evidence="9 13" id="KW-1133">Transmembrane helix</keyword>
<evidence type="ECO:0000256" key="12">
    <source>
        <dbReference type="PIRSR" id="PIRSR006247-1"/>
    </source>
</evidence>
<feature type="transmembrane region" description="Helical" evidence="13">
    <location>
        <begin position="70"/>
        <end position="98"/>
    </location>
</feature>
<keyword evidence="15" id="KW-1185">Reference proteome</keyword>
<name>A0A1T4MSA3_TREPO</name>
<evidence type="ECO:0000256" key="5">
    <source>
        <dbReference type="ARBA" id="ARBA00022519"/>
    </source>
</evidence>
<dbReference type="PANTHER" id="PTHR32024:SF2">
    <property type="entry name" value="TRK SYSTEM POTASSIUM UPTAKE PROTEIN TRKG-RELATED"/>
    <property type="match status" value="1"/>
</dbReference>
<feature type="transmembrane region" description="Helical" evidence="13">
    <location>
        <begin position="274"/>
        <end position="291"/>
    </location>
</feature>
<feature type="transmembrane region" description="Helical" evidence="13">
    <location>
        <begin position="182"/>
        <end position="200"/>
    </location>
</feature>
<dbReference type="Proteomes" id="UP000190423">
    <property type="component" value="Unassembled WGS sequence"/>
</dbReference>
<evidence type="ECO:0000256" key="10">
    <source>
        <dbReference type="ARBA" id="ARBA00023065"/>
    </source>
</evidence>
<evidence type="ECO:0000256" key="8">
    <source>
        <dbReference type="ARBA" id="ARBA00022958"/>
    </source>
</evidence>
<dbReference type="InterPro" id="IPR003445">
    <property type="entry name" value="Cat_transpt"/>
</dbReference>
<feature type="binding site" evidence="12">
    <location>
        <position position="431"/>
    </location>
    <ligand>
        <name>K(+)</name>
        <dbReference type="ChEBI" id="CHEBI:29103"/>
    </ligand>
</feature>
<proteinExistence type="inferred from homology"/>
<reference evidence="14 15" key="1">
    <citation type="submission" date="2017-02" db="EMBL/GenBank/DDBJ databases">
        <authorList>
            <person name="Peterson S.W."/>
        </authorList>
    </citation>
    <scope>NUCLEOTIDE SEQUENCE [LARGE SCALE GENOMIC DNA]</scope>
    <source>
        <strain evidence="14 15">ATCC BAA-908</strain>
    </source>
</reference>
<organism evidence="14 15">
    <name type="scientific">Treponema porcinum</name>
    <dbReference type="NCBI Taxonomy" id="261392"/>
    <lineage>
        <taxon>Bacteria</taxon>
        <taxon>Pseudomonadati</taxon>
        <taxon>Spirochaetota</taxon>
        <taxon>Spirochaetia</taxon>
        <taxon>Spirochaetales</taxon>
        <taxon>Treponemataceae</taxon>
        <taxon>Treponema</taxon>
    </lineage>
</organism>
<keyword evidence="12" id="KW-0479">Metal-binding</keyword>
<feature type="binding site" evidence="12">
    <location>
        <position position="111"/>
    </location>
    <ligand>
        <name>K(+)</name>
        <dbReference type="ChEBI" id="CHEBI:29103"/>
    </ligand>
</feature>
<feature type="binding site" evidence="12">
    <location>
        <position position="315"/>
    </location>
    <ligand>
        <name>K(+)</name>
        <dbReference type="ChEBI" id="CHEBI:29103"/>
    </ligand>
</feature>
<keyword evidence="3" id="KW-0813">Transport</keyword>
<dbReference type="InterPro" id="IPR004772">
    <property type="entry name" value="TrkH"/>
</dbReference>
<evidence type="ECO:0000313" key="14">
    <source>
        <dbReference type="EMBL" id="SJZ69939.1"/>
    </source>
</evidence>
<keyword evidence="4" id="KW-1003">Cell membrane</keyword>
<gene>
    <name evidence="14" type="ORF">SAMN02745149_02066</name>
</gene>
<comment type="similarity">
    <text evidence="2">Belongs to the TrkH potassium transport family.</text>
</comment>
<evidence type="ECO:0000256" key="11">
    <source>
        <dbReference type="ARBA" id="ARBA00023136"/>
    </source>
</evidence>
<evidence type="ECO:0000256" key="2">
    <source>
        <dbReference type="ARBA" id="ARBA00009137"/>
    </source>
</evidence>
<accession>A0A1T4MSA3</accession>
<feature type="transmembrane region" description="Helical" evidence="13">
    <location>
        <begin position="39"/>
        <end position="58"/>
    </location>
</feature>
<dbReference type="STRING" id="261392.SAMN02745149_02066"/>
<feature type="transmembrane region" description="Helical" evidence="13">
    <location>
        <begin position="331"/>
        <end position="359"/>
    </location>
</feature>
<evidence type="ECO:0000256" key="4">
    <source>
        <dbReference type="ARBA" id="ARBA00022475"/>
    </source>
</evidence>
<dbReference type="GO" id="GO:0046872">
    <property type="term" value="F:metal ion binding"/>
    <property type="evidence" value="ECO:0007669"/>
    <property type="project" value="UniProtKB-KW"/>
</dbReference>
<dbReference type="EMBL" id="FUWG01000017">
    <property type="protein sequence ID" value="SJZ69939.1"/>
    <property type="molecule type" value="Genomic_DNA"/>
</dbReference>
<dbReference type="GO" id="GO:0015379">
    <property type="term" value="F:potassium:chloride symporter activity"/>
    <property type="evidence" value="ECO:0007669"/>
    <property type="project" value="InterPro"/>
</dbReference>
<evidence type="ECO:0000256" key="9">
    <source>
        <dbReference type="ARBA" id="ARBA00022989"/>
    </source>
</evidence>
<dbReference type="AlphaFoldDB" id="A0A1T4MSA3"/>
<feature type="transmembrane region" description="Helical" evidence="13">
    <location>
        <begin position="389"/>
        <end position="416"/>
    </location>
</feature>
<dbReference type="PIRSF" id="PIRSF006247">
    <property type="entry name" value="TrkH"/>
    <property type="match status" value="1"/>
</dbReference>
<keyword evidence="6" id="KW-0633">Potassium transport</keyword>
<evidence type="ECO:0000256" key="6">
    <source>
        <dbReference type="ARBA" id="ARBA00022538"/>
    </source>
</evidence>
<feature type="binding site" evidence="12">
    <location>
        <position position="314"/>
    </location>
    <ligand>
        <name>K(+)</name>
        <dbReference type="ChEBI" id="CHEBI:29103"/>
    </ligand>
</feature>
<dbReference type="OrthoDB" id="9810952at2"/>
<feature type="transmembrane region" description="Helical" evidence="13">
    <location>
        <begin position="454"/>
        <end position="475"/>
    </location>
</feature>
<feature type="transmembrane region" description="Helical" evidence="13">
    <location>
        <begin position="235"/>
        <end position="259"/>
    </location>
</feature>
<protein>
    <submittedName>
        <fullName evidence="14">Trk system potassium uptake protein TrkH</fullName>
    </submittedName>
</protein>
<keyword evidence="11 13" id="KW-0472">Membrane</keyword>
<feature type="binding site" evidence="12">
    <location>
        <position position="112"/>
    </location>
    <ligand>
        <name>K(+)</name>
        <dbReference type="ChEBI" id="CHEBI:29103"/>
    </ligand>
</feature>
<keyword evidence="5" id="KW-0997">Cell inner membrane</keyword>
<feature type="binding site" evidence="12">
    <location>
        <position position="220"/>
    </location>
    <ligand>
        <name>K(+)</name>
        <dbReference type="ChEBI" id="CHEBI:29103"/>
    </ligand>
</feature>
<evidence type="ECO:0000256" key="7">
    <source>
        <dbReference type="ARBA" id="ARBA00022692"/>
    </source>
</evidence>
<keyword evidence="7 13" id="KW-0812">Transmembrane</keyword>
<evidence type="ECO:0000256" key="3">
    <source>
        <dbReference type="ARBA" id="ARBA00022448"/>
    </source>
</evidence>
<sequence length="481" mass="52323">MASGLFQIVTALLGIVGSTLVVPVITAIACSEYSVIPSFLIPMVASGILYVLVNLVFFRKKKINLSIRSTFVIVASSWFFTSLFGAVPFCISGCIPSFTNAFFESVSGFTTTGATILSEIEILPRSMNLWRCMTHWLGGMGIVALTVALLPLLGVGGFQLIKAETTGPEKSKITSKITTTAKVLWLIYFVLTVLQTILLMLCGMDFIDALCHAFATLGTGGFSTRNASIGSYDSVPVDIICTVFMFLAGINFSLFYFAVTGKLAEIRENSELKAYSAVVGVSIASVTLFLIPVYHSFGTALRYAAFQVVSIITTTGFATADYTLWPSAAQLIIFLLFFTGACSGSTGGGIKIIRWVVLFKQVNNETKRMLHPHGIFNIRLNNRPGRNDIVFNVAAFITVYLALVFATTLAGCAANLDVFTSFSASLSMVGNIGPAFGKLGPSFNYSFLPAALKWWYSFAMLAGRLELYTMLFFFFPSYWKK</sequence>
<dbReference type="GO" id="GO:0005886">
    <property type="term" value="C:plasma membrane"/>
    <property type="evidence" value="ECO:0007669"/>
    <property type="project" value="UniProtKB-SubCell"/>
</dbReference>
<dbReference type="Pfam" id="PF02386">
    <property type="entry name" value="TrkH"/>
    <property type="match status" value="2"/>
</dbReference>